<keyword evidence="2" id="KW-0472">Membrane</keyword>
<dbReference type="PANTHER" id="PTHR36435">
    <property type="entry name" value="SLR1288 PROTEIN"/>
    <property type="match status" value="1"/>
</dbReference>
<dbReference type="Proteomes" id="UP000009875">
    <property type="component" value="Unassembled WGS sequence"/>
</dbReference>
<feature type="transmembrane region" description="Helical" evidence="2">
    <location>
        <begin position="119"/>
        <end position="140"/>
    </location>
</feature>
<dbReference type="InterPro" id="IPR052710">
    <property type="entry name" value="CAAX_protease"/>
</dbReference>
<comment type="similarity">
    <text evidence="1">Belongs to the UPF0177 family.</text>
</comment>
<feature type="transmembrane region" description="Helical" evidence="2">
    <location>
        <begin position="199"/>
        <end position="219"/>
    </location>
</feature>
<dbReference type="STRING" id="883081.HMPREF9698_01393"/>
<dbReference type="InterPro" id="IPR003675">
    <property type="entry name" value="Rce1/LyrA-like_dom"/>
</dbReference>
<sequence length="220" mass="24228">MRPKKQKPSQIGPAVSIMLTFIAVQVLSIVAVFLFQSQPPSYFINANVVINLAGAFFALWINYHFNLVYPFERGQTKGKEILTWGLTGTALAYLSQVALTMLEITLFGQPTVSANTTSIMATILANPLFVLLPIISAPILEELVFRKAINGLLVDKIGWIGAAVISSLVFAFIHFDGMILTYSVMGLIFSYVYYKTQNIWGPIIAHMGLNILATILNLLV</sequence>
<dbReference type="eggNOG" id="COG1266">
    <property type="taxonomic scope" value="Bacteria"/>
</dbReference>
<dbReference type="RefSeq" id="WP_003778453.1">
    <property type="nucleotide sequence ID" value="NZ_JH992960.1"/>
</dbReference>
<dbReference type="GO" id="GO:0004175">
    <property type="term" value="F:endopeptidase activity"/>
    <property type="evidence" value="ECO:0007669"/>
    <property type="project" value="UniProtKB-ARBA"/>
</dbReference>
<dbReference type="HOGENOM" id="CLU_079560_0_1_9"/>
<evidence type="ECO:0000313" key="5">
    <source>
        <dbReference type="Proteomes" id="UP000009875"/>
    </source>
</evidence>
<keyword evidence="2" id="KW-0812">Transmembrane</keyword>
<feature type="transmembrane region" description="Helical" evidence="2">
    <location>
        <begin position="12"/>
        <end position="36"/>
    </location>
</feature>
<dbReference type="PANTHER" id="PTHR36435:SF6">
    <property type="entry name" value="ABORTIVE INFECTION PROTEIN"/>
    <property type="match status" value="1"/>
</dbReference>
<organism evidence="4 5">
    <name type="scientific">Alloiococcus otitis ATCC 51267</name>
    <dbReference type="NCBI Taxonomy" id="883081"/>
    <lineage>
        <taxon>Bacteria</taxon>
        <taxon>Bacillati</taxon>
        <taxon>Bacillota</taxon>
        <taxon>Bacilli</taxon>
        <taxon>Lactobacillales</taxon>
        <taxon>Carnobacteriaceae</taxon>
        <taxon>Alloiococcus</taxon>
    </lineage>
</organism>
<protein>
    <recommendedName>
        <fullName evidence="3">CAAX prenyl protease 2/Lysostaphin resistance protein A-like domain-containing protein</fullName>
    </recommendedName>
</protein>
<keyword evidence="2" id="KW-1133">Transmembrane helix</keyword>
<dbReference type="EMBL" id="AGXA01000022">
    <property type="protein sequence ID" value="EKU93232.1"/>
    <property type="molecule type" value="Genomic_DNA"/>
</dbReference>
<dbReference type="Pfam" id="PF02517">
    <property type="entry name" value="Rce1-like"/>
    <property type="match status" value="1"/>
</dbReference>
<proteinExistence type="inferred from homology"/>
<evidence type="ECO:0000256" key="1">
    <source>
        <dbReference type="ARBA" id="ARBA00009067"/>
    </source>
</evidence>
<gene>
    <name evidence="4" type="ORF">HMPREF9698_01393</name>
</gene>
<comment type="caution">
    <text evidence="4">The sequence shown here is derived from an EMBL/GenBank/DDBJ whole genome shotgun (WGS) entry which is preliminary data.</text>
</comment>
<dbReference type="GO" id="GO:0080120">
    <property type="term" value="P:CAAX-box protein maturation"/>
    <property type="evidence" value="ECO:0007669"/>
    <property type="project" value="UniProtKB-ARBA"/>
</dbReference>
<name>K9EQM0_9LACT</name>
<feature type="transmembrane region" description="Helical" evidence="2">
    <location>
        <begin position="160"/>
        <end position="193"/>
    </location>
</feature>
<evidence type="ECO:0000256" key="2">
    <source>
        <dbReference type="SAM" id="Phobius"/>
    </source>
</evidence>
<evidence type="ECO:0000259" key="3">
    <source>
        <dbReference type="Pfam" id="PF02517"/>
    </source>
</evidence>
<keyword evidence="5" id="KW-1185">Reference proteome</keyword>
<feature type="transmembrane region" description="Helical" evidence="2">
    <location>
        <begin position="81"/>
        <end position="99"/>
    </location>
</feature>
<evidence type="ECO:0000313" key="4">
    <source>
        <dbReference type="EMBL" id="EKU93232.1"/>
    </source>
</evidence>
<dbReference type="AlphaFoldDB" id="K9EQM0"/>
<reference evidence="4 5" key="1">
    <citation type="submission" date="2012-09" db="EMBL/GenBank/DDBJ databases">
        <title>The Genome Sequence of Alloiococcus otitis ATCC 51267.</title>
        <authorList>
            <consortium name="The Broad Institute Genome Sequencing Platform"/>
            <person name="Earl A."/>
            <person name="Ward D."/>
            <person name="Feldgarden M."/>
            <person name="Gevers D."/>
            <person name="Huys G."/>
            <person name="Walker B."/>
            <person name="Young S.K."/>
            <person name="Zeng Q."/>
            <person name="Gargeya S."/>
            <person name="Fitzgerald M."/>
            <person name="Haas B."/>
            <person name="Abouelleil A."/>
            <person name="Alvarado L."/>
            <person name="Arachchi H.M."/>
            <person name="Berlin A.M."/>
            <person name="Chapman S.B."/>
            <person name="Goldberg J."/>
            <person name="Griggs A."/>
            <person name="Gujja S."/>
            <person name="Hansen M."/>
            <person name="Howarth C."/>
            <person name="Imamovic A."/>
            <person name="Larimer J."/>
            <person name="McCowen C."/>
            <person name="Montmayeur A."/>
            <person name="Murphy C."/>
            <person name="Neiman D."/>
            <person name="Pearson M."/>
            <person name="Priest M."/>
            <person name="Roberts A."/>
            <person name="Saif S."/>
            <person name="Shea T."/>
            <person name="Sisk P."/>
            <person name="Sykes S."/>
            <person name="Wortman J."/>
            <person name="Nusbaum C."/>
            <person name="Birren B."/>
        </authorList>
    </citation>
    <scope>NUCLEOTIDE SEQUENCE [LARGE SCALE GENOMIC DNA]</scope>
    <source>
        <strain evidence="4 5">ATCC 51267</strain>
    </source>
</reference>
<accession>K9EQM0</accession>
<feature type="transmembrane region" description="Helical" evidence="2">
    <location>
        <begin position="42"/>
        <end position="61"/>
    </location>
</feature>
<feature type="domain" description="CAAX prenyl protease 2/Lysostaphin resistance protein A-like" evidence="3">
    <location>
        <begin position="127"/>
        <end position="211"/>
    </location>
</feature>